<dbReference type="Gene3D" id="6.10.340.10">
    <property type="match status" value="1"/>
</dbReference>
<accession>A0AA37RZV5</accession>
<sequence length="543" mass="58502">MNMASGFSFKNLSITKKIHAITSIAIIAFLVIVLVNYFAMNENRISLNEMEKSSYKVAKLTLANVSILEKLDELYTQAVTFGEQDLVTKASETYAQLVTNLGAIEAINTSYIDNDTKTRLANYEKISATIANGMVNGTADFSKIQQQAQLKTSLYEAVLTSFKSAQQKADDRFFQLVANTKARSDDALNLMLVVAVVSLALLLLMAIWIARNIGSSASDAANNLSLLASGKGSLSTKLAVNSEDEIGQVSINFNAFISLLRETVLEVIAVCEPLMENSTRLVQGMERAERATTKQTTDADVVKQSMEEMKQSVGDISQSAASASNAVQTAEKEVDQSRIQVKMSVNASRTLSDEINIAASTINKLADDTKNVSQILNVITSIAEQTNLLALNAAIEAARAGEHGRGFAVVADEVRELASRTAQSTNEIRELLSTLSVAANESVSAMTSARDMATDNASAAEQTGVSIEKIAEQILEINGMNSQIAAATEEQTSVAAMVVDNVSNMHVSFEDTMSSLKAVRDVAKNLHYLSDNLLDATAKFKIE</sequence>
<evidence type="ECO:0000256" key="5">
    <source>
        <dbReference type="PROSITE-ProRule" id="PRU00284"/>
    </source>
</evidence>
<dbReference type="CDD" id="cd11386">
    <property type="entry name" value="MCP_signal"/>
    <property type="match status" value="1"/>
</dbReference>
<dbReference type="PROSITE" id="PS50885">
    <property type="entry name" value="HAMP"/>
    <property type="match status" value="1"/>
</dbReference>
<dbReference type="PROSITE" id="PS50192">
    <property type="entry name" value="T_SNARE"/>
    <property type="match status" value="1"/>
</dbReference>
<protein>
    <recommendedName>
        <fullName evidence="12">Methyl-accepting chemotaxis protein</fullName>
    </recommendedName>
</protein>
<dbReference type="PANTHER" id="PTHR32089">
    <property type="entry name" value="METHYL-ACCEPTING CHEMOTAXIS PROTEIN MCPB"/>
    <property type="match status" value="1"/>
</dbReference>
<feature type="domain" description="Methyl-accepting transducer" evidence="7">
    <location>
        <begin position="270"/>
        <end position="506"/>
    </location>
</feature>
<evidence type="ECO:0000256" key="2">
    <source>
        <dbReference type="ARBA" id="ARBA00022519"/>
    </source>
</evidence>
<dbReference type="AlphaFoldDB" id="A0AA37RZV5"/>
<dbReference type="Pfam" id="PF00015">
    <property type="entry name" value="MCPsignal"/>
    <property type="match status" value="1"/>
</dbReference>
<dbReference type="Proteomes" id="UP001161408">
    <property type="component" value="Unassembled WGS sequence"/>
</dbReference>
<evidence type="ECO:0000313" key="11">
    <source>
        <dbReference type="Proteomes" id="UP001161408"/>
    </source>
</evidence>
<keyword evidence="3 5" id="KW-0807">Transducer</keyword>
<evidence type="ECO:0000256" key="1">
    <source>
        <dbReference type="ARBA" id="ARBA00004429"/>
    </source>
</evidence>
<dbReference type="GO" id="GO:0005886">
    <property type="term" value="C:plasma membrane"/>
    <property type="evidence" value="ECO:0007669"/>
    <property type="project" value="UniProtKB-SubCell"/>
</dbReference>
<dbReference type="PRINTS" id="PR00260">
    <property type="entry name" value="CHEMTRNSDUCR"/>
</dbReference>
<evidence type="ECO:0000256" key="4">
    <source>
        <dbReference type="ARBA" id="ARBA00029447"/>
    </source>
</evidence>
<organism evidence="10 11">
    <name type="scientific">Pseudoalteromonas tetraodonis GFC</name>
    <dbReference type="NCBI Taxonomy" id="1315271"/>
    <lineage>
        <taxon>Bacteria</taxon>
        <taxon>Pseudomonadati</taxon>
        <taxon>Pseudomonadota</taxon>
        <taxon>Gammaproteobacteria</taxon>
        <taxon>Alteromonadales</taxon>
        <taxon>Pseudoalteromonadaceae</taxon>
        <taxon>Pseudoalteromonas</taxon>
    </lineage>
</organism>
<dbReference type="GO" id="GO:0006935">
    <property type="term" value="P:chemotaxis"/>
    <property type="evidence" value="ECO:0007669"/>
    <property type="project" value="InterPro"/>
</dbReference>
<feature type="transmembrane region" description="Helical" evidence="6">
    <location>
        <begin position="190"/>
        <end position="210"/>
    </location>
</feature>
<dbReference type="CDD" id="cd06225">
    <property type="entry name" value="HAMP"/>
    <property type="match status" value="1"/>
</dbReference>
<comment type="subcellular location">
    <subcellularLocation>
        <location evidence="1">Cell inner membrane</location>
        <topology evidence="1">Multi-pass membrane protein</topology>
    </subcellularLocation>
</comment>
<keyword evidence="2" id="KW-0997">Cell inner membrane</keyword>
<feature type="domain" description="HAMP" evidence="9">
    <location>
        <begin position="218"/>
        <end position="265"/>
    </location>
</feature>
<evidence type="ECO:0000256" key="3">
    <source>
        <dbReference type="ARBA" id="ARBA00023224"/>
    </source>
</evidence>
<name>A0AA37RZV5_9GAMM</name>
<dbReference type="PANTHER" id="PTHR32089:SF112">
    <property type="entry name" value="LYSOZYME-LIKE PROTEIN-RELATED"/>
    <property type="match status" value="1"/>
</dbReference>
<evidence type="ECO:0000256" key="6">
    <source>
        <dbReference type="SAM" id="Phobius"/>
    </source>
</evidence>
<comment type="similarity">
    <text evidence="4">Belongs to the methyl-accepting chemotaxis (MCP) protein family.</text>
</comment>
<evidence type="ECO:0008006" key="12">
    <source>
        <dbReference type="Google" id="ProtNLM"/>
    </source>
</evidence>
<keyword evidence="6" id="KW-0812">Transmembrane</keyword>
<evidence type="ECO:0000313" key="10">
    <source>
        <dbReference type="EMBL" id="GLQ01568.1"/>
    </source>
</evidence>
<evidence type="ECO:0000259" key="7">
    <source>
        <dbReference type="PROSITE" id="PS50111"/>
    </source>
</evidence>
<dbReference type="SUPFAM" id="SSF58104">
    <property type="entry name" value="Methyl-accepting chemotaxis protein (MCP) signaling domain"/>
    <property type="match status" value="1"/>
</dbReference>
<reference evidence="10" key="1">
    <citation type="journal article" date="2014" name="Int. J. Syst. Evol. Microbiol.">
        <title>Complete genome sequence of Corynebacterium casei LMG S-19264T (=DSM 44701T), isolated from a smear-ripened cheese.</title>
        <authorList>
            <consortium name="US DOE Joint Genome Institute (JGI-PGF)"/>
            <person name="Walter F."/>
            <person name="Albersmeier A."/>
            <person name="Kalinowski J."/>
            <person name="Ruckert C."/>
        </authorList>
    </citation>
    <scope>NUCLEOTIDE SEQUENCE</scope>
    <source>
        <strain evidence="10">NBRC 103034</strain>
    </source>
</reference>
<dbReference type="GO" id="GO:0007165">
    <property type="term" value="P:signal transduction"/>
    <property type="evidence" value="ECO:0007669"/>
    <property type="project" value="UniProtKB-KW"/>
</dbReference>
<dbReference type="Gene3D" id="1.10.287.950">
    <property type="entry name" value="Methyl-accepting chemotaxis protein"/>
    <property type="match status" value="1"/>
</dbReference>
<dbReference type="InterPro" id="IPR000727">
    <property type="entry name" value="T_SNARE_dom"/>
</dbReference>
<gene>
    <name evidence="10" type="ORF">GCM10007914_04490</name>
</gene>
<feature type="domain" description="T-SNARE coiled-coil homology" evidence="8">
    <location>
        <begin position="457"/>
        <end position="519"/>
    </location>
</feature>
<evidence type="ECO:0000259" key="8">
    <source>
        <dbReference type="PROSITE" id="PS50192"/>
    </source>
</evidence>
<dbReference type="PROSITE" id="PS50111">
    <property type="entry name" value="CHEMOTAXIS_TRANSDUC_2"/>
    <property type="match status" value="1"/>
</dbReference>
<dbReference type="InterPro" id="IPR004090">
    <property type="entry name" value="Chemotax_Me-accpt_rcpt"/>
</dbReference>
<dbReference type="FunFam" id="1.10.287.950:FF:000001">
    <property type="entry name" value="Methyl-accepting chemotaxis sensory transducer"/>
    <property type="match status" value="1"/>
</dbReference>
<keyword evidence="6" id="KW-0472">Membrane</keyword>
<proteinExistence type="inferred from homology"/>
<dbReference type="SMART" id="SM00283">
    <property type="entry name" value="MA"/>
    <property type="match status" value="1"/>
</dbReference>
<reference evidence="10" key="2">
    <citation type="submission" date="2023-01" db="EMBL/GenBank/DDBJ databases">
        <title>Draft genome sequence of Pseudoalteromonas tetraodonis strain NBRC 103034.</title>
        <authorList>
            <person name="Sun Q."/>
            <person name="Mori K."/>
        </authorList>
    </citation>
    <scope>NUCLEOTIDE SEQUENCE</scope>
    <source>
        <strain evidence="10">NBRC 103034</strain>
    </source>
</reference>
<keyword evidence="6" id="KW-1133">Transmembrane helix</keyword>
<keyword evidence="2" id="KW-1003">Cell membrane</keyword>
<dbReference type="EMBL" id="BSNE01000002">
    <property type="protein sequence ID" value="GLQ01568.1"/>
    <property type="molecule type" value="Genomic_DNA"/>
</dbReference>
<keyword evidence="11" id="KW-1185">Reference proteome</keyword>
<dbReference type="GO" id="GO:0004888">
    <property type="term" value="F:transmembrane signaling receptor activity"/>
    <property type="evidence" value="ECO:0007669"/>
    <property type="project" value="InterPro"/>
</dbReference>
<feature type="transmembrane region" description="Helical" evidence="6">
    <location>
        <begin position="20"/>
        <end position="40"/>
    </location>
</feature>
<dbReference type="InterPro" id="IPR003660">
    <property type="entry name" value="HAMP_dom"/>
</dbReference>
<evidence type="ECO:0000259" key="9">
    <source>
        <dbReference type="PROSITE" id="PS50885"/>
    </source>
</evidence>
<comment type="caution">
    <text evidence="10">The sequence shown here is derived from an EMBL/GenBank/DDBJ whole genome shotgun (WGS) entry which is preliminary data.</text>
</comment>
<dbReference type="InterPro" id="IPR004089">
    <property type="entry name" value="MCPsignal_dom"/>
</dbReference>